<name>A0A1I7VZI1_LOALO</name>
<protein>
    <submittedName>
        <fullName evidence="3">Protein kinase domain-containing protein</fullName>
    </submittedName>
</protein>
<keyword evidence="2" id="KW-1185">Reference proteome</keyword>
<proteinExistence type="predicted"/>
<feature type="compositionally biased region" description="Basic and acidic residues" evidence="1">
    <location>
        <begin position="60"/>
        <end position="160"/>
    </location>
</feature>
<evidence type="ECO:0000313" key="3">
    <source>
        <dbReference type="WBParaSite" id="EN70_7996"/>
    </source>
</evidence>
<organism evidence="2 3">
    <name type="scientific">Loa loa</name>
    <name type="common">Eye worm</name>
    <name type="synonym">Filaria loa</name>
    <dbReference type="NCBI Taxonomy" id="7209"/>
    <lineage>
        <taxon>Eukaryota</taxon>
        <taxon>Metazoa</taxon>
        <taxon>Ecdysozoa</taxon>
        <taxon>Nematoda</taxon>
        <taxon>Chromadorea</taxon>
        <taxon>Rhabditida</taxon>
        <taxon>Spirurina</taxon>
        <taxon>Spiruromorpha</taxon>
        <taxon>Filarioidea</taxon>
        <taxon>Onchocercidae</taxon>
        <taxon>Loa</taxon>
    </lineage>
</organism>
<dbReference type="WBParaSite" id="EN70_7996">
    <property type="protein sequence ID" value="EN70_7996"/>
    <property type="gene ID" value="EN70_7996"/>
</dbReference>
<feature type="compositionally biased region" description="Polar residues" evidence="1">
    <location>
        <begin position="29"/>
        <end position="51"/>
    </location>
</feature>
<dbReference type="Proteomes" id="UP000095285">
    <property type="component" value="Unassembled WGS sequence"/>
</dbReference>
<reference evidence="2" key="1">
    <citation type="submission" date="2012-04" db="EMBL/GenBank/DDBJ databases">
        <title>The Genome Sequence of Loa loa.</title>
        <authorList>
            <consortium name="The Broad Institute Genome Sequencing Platform"/>
            <consortium name="Broad Institute Genome Sequencing Center for Infectious Disease"/>
            <person name="Nutman T.B."/>
            <person name="Fink D.L."/>
            <person name="Russ C."/>
            <person name="Young S."/>
            <person name="Zeng Q."/>
            <person name="Gargeya S."/>
            <person name="Alvarado L."/>
            <person name="Berlin A."/>
            <person name="Chapman S.B."/>
            <person name="Chen Z."/>
            <person name="Freedman E."/>
            <person name="Gellesch M."/>
            <person name="Goldberg J."/>
            <person name="Griggs A."/>
            <person name="Gujja S."/>
            <person name="Heilman E.R."/>
            <person name="Heiman D."/>
            <person name="Howarth C."/>
            <person name="Mehta T."/>
            <person name="Neiman D."/>
            <person name="Pearson M."/>
            <person name="Roberts A."/>
            <person name="Saif S."/>
            <person name="Shea T."/>
            <person name="Shenoy N."/>
            <person name="Sisk P."/>
            <person name="Stolte C."/>
            <person name="Sykes S."/>
            <person name="White J."/>
            <person name="Yandava C."/>
            <person name="Haas B."/>
            <person name="Henn M.R."/>
            <person name="Nusbaum C."/>
            <person name="Birren B."/>
        </authorList>
    </citation>
    <scope>NUCLEOTIDE SEQUENCE [LARGE SCALE GENOMIC DNA]</scope>
</reference>
<reference evidence="3" key="2">
    <citation type="submission" date="2016-11" db="UniProtKB">
        <authorList>
            <consortium name="WormBaseParasite"/>
        </authorList>
    </citation>
    <scope>IDENTIFICATION</scope>
</reference>
<evidence type="ECO:0000256" key="1">
    <source>
        <dbReference type="SAM" id="MobiDB-lite"/>
    </source>
</evidence>
<sequence length="437" mass="49739">MKNADLGMNAPNGLIIPEKVNNDKVKGDNTPNNSFTTVNANSEAQDGNATDTENDYDADFEMKKNPELDESEMKKDPELDKSEMKEISESGESEMKKNSELDESEVKKNSELDESEVKKNPELDESEVKKNPELNESEMKKNPELDESEMKNIPELDENEMKNIPELDKNDEETENTTQSSISDLKEVVTTLNLSEAQTATFVRIIEKIVDEELKRRHDEEGSKLKFIETSEKPKLAAANSYELNSESKTDDRYEEEIRPHEKLTVNTRLSFNDQHIIDDYRNVQEEIPEALAAESLKLDSRKQARKKADYVAREQAEYDRLISGITDTTPRLESDYLETKADQGANQRLIRTTVKSISTEEAQTSTPTGLQPEKVGLQPVERFYIPNRTTIIYGKVTSFPRTVFERQAEDFRIRLLGMNGFGDIIKALKHAKIGTD</sequence>
<evidence type="ECO:0000313" key="2">
    <source>
        <dbReference type="Proteomes" id="UP000095285"/>
    </source>
</evidence>
<feature type="region of interest" description="Disordered" evidence="1">
    <location>
        <begin position="1"/>
        <end position="160"/>
    </location>
</feature>
<accession>A0A1I7VZI1</accession>
<dbReference type="AlphaFoldDB" id="A0A1I7VZI1"/>